<evidence type="ECO:0000259" key="11">
    <source>
        <dbReference type="Pfam" id="PF00593"/>
    </source>
</evidence>
<dbReference type="InterPro" id="IPR008969">
    <property type="entry name" value="CarboxyPept-like_regulatory"/>
</dbReference>
<evidence type="ECO:0000256" key="8">
    <source>
        <dbReference type="PROSITE-ProRule" id="PRU01360"/>
    </source>
</evidence>
<evidence type="ECO:0000256" key="2">
    <source>
        <dbReference type="ARBA" id="ARBA00022448"/>
    </source>
</evidence>
<keyword evidence="7 8" id="KW-0998">Cell outer membrane</keyword>
<feature type="domain" description="TonB-dependent receptor plug" evidence="12">
    <location>
        <begin position="119"/>
        <end position="234"/>
    </location>
</feature>
<evidence type="ECO:0000256" key="9">
    <source>
        <dbReference type="RuleBase" id="RU003357"/>
    </source>
</evidence>
<keyword evidence="14" id="KW-1185">Reference proteome</keyword>
<evidence type="ECO:0000256" key="7">
    <source>
        <dbReference type="ARBA" id="ARBA00023237"/>
    </source>
</evidence>
<dbReference type="InterPro" id="IPR039426">
    <property type="entry name" value="TonB-dep_rcpt-like"/>
</dbReference>
<evidence type="ECO:0000313" key="14">
    <source>
        <dbReference type="Proteomes" id="UP000053091"/>
    </source>
</evidence>
<dbReference type="Gene3D" id="2.170.130.10">
    <property type="entry name" value="TonB-dependent receptor, plug domain"/>
    <property type="match status" value="1"/>
</dbReference>
<proteinExistence type="inferred from homology"/>
<dbReference type="Pfam" id="PF07715">
    <property type="entry name" value="Plug"/>
    <property type="match status" value="1"/>
</dbReference>
<keyword evidence="3 8" id="KW-1134">Transmembrane beta strand</keyword>
<dbReference type="PATRIC" id="fig|1678841.3.peg.3442"/>
<evidence type="ECO:0000256" key="6">
    <source>
        <dbReference type="ARBA" id="ARBA00023136"/>
    </source>
</evidence>
<comment type="subcellular location">
    <subcellularLocation>
        <location evidence="1 8">Cell outer membrane</location>
        <topology evidence="1 8">Multi-pass membrane protein</topology>
    </subcellularLocation>
</comment>
<evidence type="ECO:0000256" key="5">
    <source>
        <dbReference type="ARBA" id="ARBA00023077"/>
    </source>
</evidence>
<dbReference type="Pfam" id="PF00593">
    <property type="entry name" value="TonB_dep_Rec_b-barrel"/>
    <property type="match status" value="1"/>
</dbReference>
<dbReference type="AlphaFoldDB" id="A0A0S7C6C0"/>
<dbReference type="Gene3D" id="2.60.40.1120">
    <property type="entry name" value="Carboxypeptidase-like, regulatory domain"/>
    <property type="match status" value="1"/>
</dbReference>
<evidence type="ECO:0000259" key="12">
    <source>
        <dbReference type="Pfam" id="PF07715"/>
    </source>
</evidence>
<comment type="similarity">
    <text evidence="8 9">Belongs to the TonB-dependent receptor family.</text>
</comment>
<dbReference type="InterPro" id="IPR000531">
    <property type="entry name" value="Beta-barrel_TonB"/>
</dbReference>
<dbReference type="InterPro" id="IPR036942">
    <property type="entry name" value="Beta-barrel_TonB_sf"/>
</dbReference>
<dbReference type="OrthoDB" id="9768177at2"/>
<dbReference type="SUPFAM" id="SSF49464">
    <property type="entry name" value="Carboxypeptidase regulatory domain-like"/>
    <property type="match status" value="1"/>
</dbReference>
<dbReference type="RefSeq" id="WP_062044812.1">
    <property type="nucleotide sequence ID" value="NZ_DF968183.1"/>
</dbReference>
<dbReference type="InterPro" id="IPR023996">
    <property type="entry name" value="TonB-dep_OMP_SusC/RagA"/>
</dbReference>
<sequence length="1010" mass="111523">MKKHHALLKVLFLLLGLAIGSQGFSQGVRISGKVTDANDGQSIPGVTILVKNTSTGTITDIDGKYSLQVDPGATLVFSFVGYNTQEVVVGAQTTLNVVLVPSVTELEEAVIIGYGAVKKSDATGSVAVVSSKDFNRGAITTPQELLVGKSTGVVITSSGGAPGAGATIRIRGGSSLNTSNDPLIVIDGVAIDNTGVSGTNNILSTINPNDIESFTVLKDASATAIYGSRASNGVIIITTKKGTSAGNKEIKISYNGTIGYNTIPNTIEVLSGDELRELATDLKDQGFSGLNDDVLKRLGNENTDWQSEIYRNAITQDHNLSFFGNLKSLPYRASFGYTDQDGILRETNMNRVTGALSLNPTLLDEHLKVDINFKGSQEKQQFADWGAVGSAVAYDPTQPVRNGNTRFGGYFTWVNLSDVLPDGSMDPNGEPNPIGVSNPVALLEQTDNNSTVNRAIGNAQFDYKMHFLPELRAILNLGFDYSTSEGVNNAPANAAFTFRDGIGRFTDYSQDKKMQLLDFYFNYVKDLPSISSKIDATAGYSWQHFQREGTNWVRTAQGNEDGDSLRYTDYINENFLVSFFGRLNYSLMDKYLITFTLRNDGSSRFSEDNRWGLFPSVAFAWKMNHEGFLKQYDKLTDLKLRLGWGVTGQQDISDNYYPYLAIYQISDPTAAYQFGDQWYLTYRPNRYDKNIKWESTTTYNIGFDYGFFDNRVTGAIDAYFRETEDLIANIPIASGTNFSNYLTTNVGTLENRGVEFMIDVKPVVTKNVSWNIGYNVSFNRNEITKLLLTDDPDFNGVATGGISGGVGNFIQRNTVGYPANSFYAFQQVYDVNGMPIEGLYIDRSGEGGNIAGNEDNKYYYKKPAPDVVMGLTSSFRYKNFDAMVSARVNLGNYVYNNVASDRAVYSSLYNQSGFFNNLPTQVNRTKFRNPQYWSDFYIENASFLRLDNISIGYNVEKLFTEKLDARFSLAVQNAFVITKYNGLDPEVDGGIDNNIYPRARTFVLGINVNF</sequence>
<keyword evidence="4 8" id="KW-0812">Transmembrane</keyword>
<keyword evidence="10" id="KW-0732">Signal</keyword>
<dbReference type="STRING" id="1678841.TBC1_12694"/>
<evidence type="ECO:0000256" key="10">
    <source>
        <dbReference type="SAM" id="SignalP"/>
    </source>
</evidence>
<dbReference type="InterPro" id="IPR012910">
    <property type="entry name" value="Plug_dom"/>
</dbReference>
<dbReference type="EMBL" id="DF968183">
    <property type="protein sequence ID" value="GAP44880.1"/>
    <property type="molecule type" value="Genomic_DNA"/>
</dbReference>
<keyword evidence="6 8" id="KW-0472">Membrane</keyword>
<keyword evidence="5 9" id="KW-0798">TonB box</keyword>
<feature type="domain" description="TonB-dependent receptor-like beta-barrel" evidence="11">
    <location>
        <begin position="395"/>
        <end position="880"/>
    </location>
</feature>
<dbReference type="SUPFAM" id="SSF56935">
    <property type="entry name" value="Porins"/>
    <property type="match status" value="1"/>
</dbReference>
<name>A0A0S7C6C0_9BACT</name>
<dbReference type="GO" id="GO:0009279">
    <property type="term" value="C:cell outer membrane"/>
    <property type="evidence" value="ECO:0007669"/>
    <property type="project" value="UniProtKB-SubCell"/>
</dbReference>
<dbReference type="NCBIfam" id="TIGR04056">
    <property type="entry name" value="OMP_RagA_SusC"/>
    <property type="match status" value="1"/>
</dbReference>
<dbReference type="NCBIfam" id="TIGR04057">
    <property type="entry name" value="SusC_RagA_signa"/>
    <property type="match status" value="1"/>
</dbReference>
<feature type="signal peptide" evidence="10">
    <location>
        <begin position="1"/>
        <end position="25"/>
    </location>
</feature>
<keyword evidence="2 8" id="KW-0813">Transport</keyword>
<dbReference type="Gene3D" id="2.40.170.20">
    <property type="entry name" value="TonB-dependent receptor, beta-barrel domain"/>
    <property type="match status" value="1"/>
</dbReference>
<protein>
    <submittedName>
        <fullName evidence="13">TonB-linked outer membrane protein, SusC/RagA family</fullName>
    </submittedName>
</protein>
<dbReference type="PROSITE" id="PS52016">
    <property type="entry name" value="TONB_DEPENDENT_REC_3"/>
    <property type="match status" value="1"/>
</dbReference>
<dbReference type="InterPro" id="IPR023997">
    <property type="entry name" value="TonB-dep_OMP_SusC/RagA_CS"/>
</dbReference>
<dbReference type="InterPro" id="IPR037066">
    <property type="entry name" value="Plug_dom_sf"/>
</dbReference>
<feature type="chain" id="PRO_5006633618" evidence="10">
    <location>
        <begin position="26"/>
        <end position="1010"/>
    </location>
</feature>
<gene>
    <name evidence="13" type="ORF">TBC1_12694</name>
</gene>
<accession>A0A0S7C6C0</accession>
<dbReference type="FunFam" id="2.60.40.1120:FF:000003">
    <property type="entry name" value="Outer membrane protein Omp121"/>
    <property type="match status" value="1"/>
</dbReference>
<evidence type="ECO:0000256" key="4">
    <source>
        <dbReference type="ARBA" id="ARBA00022692"/>
    </source>
</evidence>
<organism evidence="13">
    <name type="scientific">Lentimicrobium saccharophilum</name>
    <dbReference type="NCBI Taxonomy" id="1678841"/>
    <lineage>
        <taxon>Bacteria</taxon>
        <taxon>Pseudomonadati</taxon>
        <taxon>Bacteroidota</taxon>
        <taxon>Bacteroidia</taxon>
        <taxon>Bacteroidales</taxon>
        <taxon>Lentimicrobiaceae</taxon>
        <taxon>Lentimicrobium</taxon>
    </lineage>
</organism>
<evidence type="ECO:0000256" key="1">
    <source>
        <dbReference type="ARBA" id="ARBA00004571"/>
    </source>
</evidence>
<evidence type="ECO:0000256" key="3">
    <source>
        <dbReference type="ARBA" id="ARBA00022452"/>
    </source>
</evidence>
<dbReference type="Proteomes" id="UP000053091">
    <property type="component" value="Unassembled WGS sequence"/>
</dbReference>
<evidence type="ECO:0000313" key="13">
    <source>
        <dbReference type="EMBL" id="GAP44880.1"/>
    </source>
</evidence>
<reference evidence="13" key="1">
    <citation type="journal article" date="2015" name="Genome Announc.">
        <title>Draft Genome Sequence of Bacteroidales Strain TBC1, a Novel Isolate from a Methanogenic Wastewater Treatment System.</title>
        <authorList>
            <person name="Tourlousse D.M."/>
            <person name="Matsuura N."/>
            <person name="Sun L."/>
            <person name="Toyonaga M."/>
            <person name="Kuroda K."/>
            <person name="Ohashi A."/>
            <person name="Cruz R."/>
            <person name="Yamaguchi T."/>
            <person name="Sekiguchi Y."/>
        </authorList>
    </citation>
    <scope>NUCLEOTIDE SEQUENCE [LARGE SCALE GENOMIC DNA]</scope>
    <source>
        <strain evidence="13">TBC1</strain>
    </source>
</reference>
<dbReference type="Pfam" id="PF13715">
    <property type="entry name" value="CarbopepD_reg_2"/>
    <property type="match status" value="1"/>
</dbReference>